<evidence type="ECO:0000256" key="3">
    <source>
        <dbReference type="ARBA" id="ARBA00022741"/>
    </source>
</evidence>
<dbReference type="SUPFAM" id="SSF54211">
    <property type="entry name" value="Ribosomal protein S5 domain 2-like"/>
    <property type="match status" value="1"/>
</dbReference>
<keyword evidence="4 9" id="KW-0418">Kinase</keyword>
<comment type="caution">
    <text evidence="9">The sequence shown here is derived from an EMBL/GenBank/DDBJ whole genome shotgun (WGS) entry which is preliminary data.</text>
</comment>
<evidence type="ECO:0000256" key="1">
    <source>
        <dbReference type="ARBA" id="ARBA00006566"/>
    </source>
</evidence>
<keyword evidence="5" id="KW-0067">ATP-binding</keyword>
<keyword evidence="3" id="KW-0547">Nucleotide-binding</keyword>
<dbReference type="PRINTS" id="PR00473">
    <property type="entry name" value="GALCTOKINASE"/>
</dbReference>
<dbReference type="SUPFAM" id="SSF55060">
    <property type="entry name" value="GHMP Kinase, C-terminal domain"/>
    <property type="match status" value="1"/>
</dbReference>
<dbReference type="InterPro" id="IPR006203">
    <property type="entry name" value="GHMP_knse_ATP-bd_CS"/>
</dbReference>
<keyword evidence="10" id="KW-1185">Reference proteome</keyword>
<feature type="domain" description="GHMP kinase N-terminal" evidence="6">
    <location>
        <begin position="147"/>
        <end position="227"/>
    </location>
</feature>
<dbReference type="GO" id="GO:0006012">
    <property type="term" value="P:galactose metabolic process"/>
    <property type="evidence" value="ECO:0007669"/>
    <property type="project" value="InterPro"/>
</dbReference>
<evidence type="ECO:0000256" key="2">
    <source>
        <dbReference type="ARBA" id="ARBA00022679"/>
    </source>
</evidence>
<dbReference type="Gene3D" id="1.20.1440.340">
    <property type="match status" value="1"/>
</dbReference>
<protein>
    <submittedName>
        <fullName evidence="9">N-acetylgalactosamine kinase</fullName>
    </submittedName>
</protein>
<dbReference type="InterPro" id="IPR014721">
    <property type="entry name" value="Ribsml_uS5_D2-typ_fold_subgr"/>
</dbReference>
<dbReference type="PROSITE" id="PS00627">
    <property type="entry name" value="GHMP_KINASES_ATP"/>
    <property type="match status" value="1"/>
</dbReference>
<dbReference type="InterPro" id="IPR036554">
    <property type="entry name" value="GHMP_kinase_C_sf"/>
</dbReference>
<dbReference type="PANTHER" id="PTHR10457:SF7">
    <property type="entry name" value="GALACTOKINASE-RELATED"/>
    <property type="match status" value="1"/>
</dbReference>
<dbReference type="Proteomes" id="UP001431209">
    <property type="component" value="Unassembled WGS sequence"/>
</dbReference>
<dbReference type="PIRSF" id="PIRSF000530">
    <property type="entry name" value="Galactokinase"/>
    <property type="match status" value="1"/>
</dbReference>
<gene>
    <name evidence="9" type="ORF">AKO1_008776</name>
</gene>
<feature type="domain" description="Galactokinase N-terminal" evidence="8">
    <location>
        <begin position="30"/>
        <end position="75"/>
    </location>
</feature>
<feature type="domain" description="GHMP kinase C-terminal" evidence="7">
    <location>
        <begin position="396"/>
        <end position="463"/>
    </location>
</feature>
<name>A0AAW2ZEI8_9EUKA</name>
<dbReference type="Pfam" id="PF10509">
    <property type="entry name" value="GalKase_gal_bdg"/>
    <property type="match status" value="1"/>
</dbReference>
<dbReference type="Gene3D" id="3.30.230.10">
    <property type="match status" value="1"/>
</dbReference>
<organism evidence="9 10">
    <name type="scientific">Acrasis kona</name>
    <dbReference type="NCBI Taxonomy" id="1008807"/>
    <lineage>
        <taxon>Eukaryota</taxon>
        <taxon>Discoba</taxon>
        <taxon>Heterolobosea</taxon>
        <taxon>Tetramitia</taxon>
        <taxon>Eutetramitia</taxon>
        <taxon>Acrasidae</taxon>
        <taxon>Acrasis</taxon>
    </lineage>
</organism>
<dbReference type="Pfam" id="PF00288">
    <property type="entry name" value="GHMP_kinases_N"/>
    <property type="match status" value="1"/>
</dbReference>
<evidence type="ECO:0000256" key="4">
    <source>
        <dbReference type="ARBA" id="ARBA00022777"/>
    </source>
</evidence>
<reference evidence="9 10" key="1">
    <citation type="submission" date="2024-03" db="EMBL/GenBank/DDBJ databases">
        <title>The Acrasis kona genome and developmental transcriptomes reveal deep origins of eukaryotic multicellular pathways.</title>
        <authorList>
            <person name="Sheikh S."/>
            <person name="Fu C.-J."/>
            <person name="Brown M.W."/>
            <person name="Baldauf S.L."/>
        </authorList>
    </citation>
    <scope>NUCLEOTIDE SEQUENCE [LARGE SCALE GENOMIC DNA]</scope>
    <source>
        <strain evidence="9 10">ATCC MYA-3509</strain>
    </source>
</reference>
<dbReference type="AlphaFoldDB" id="A0AAW2ZEI8"/>
<evidence type="ECO:0000259" key="7">
    <source>
        <dbReference type="Pfam" id="PF08544"/>
    </source>
</evidence>
<dbReference type="InterPro" id="IPR019539">
    <property type="entry name" value="GalKase_N"/>
</dbReference>
<dbReference type="NCBIfam" id="TIGR00131">
    <property type="entry name" value="gal_kin"/>
    <property type="match status" value="1"/>
</dbReference>
<keyword evidence="2" id="KW-0808">Transferase</keyword>
<evidence type="ECO:0000256" key="5">
    <source>
        <dbReference type="ARBA" id="ARBA00022840"/>
    </source>
</evidence>
<dbReference type="InterPro" id="IPR006206">
    <property type="entry name" value="Mevalonate/galactokinase"/>
</dbReference>
<dbReference type="InterPro" id="IPR000705">
    <property type="entry name" value="Galactokinase"/>
</dbReference>
<evidence type="ECO:0000313" key="9">
    <source>
        <dbReference type="EMBL" id="KAL0488342.1"/>
    </source>
</evidence>
<dbReference type="InterPro" id="IPR013750">
    <property type="entry name" value="GHMP_kinase_C_dom"/>
</dbReference>
<proteinExistence type="inferred from homology"/>
<dbReference type="EMBL" id="JAOPGA020001434">
    <property type="protein sequence ID" value="KAL0488342.1"/>
    <property type="molecule type" value="Genomic_DNA"/>
</dbReference>
<accession>A0AAW2ZEI8</accession>
<dbReference type="InterPro" id="IPR020568">
    <property type="entry name" value="Ribosomal_Su5_D2-typ_SF"/>
</dbReference>
<sequence length="494" mass="54649">MSTVPIVTSLEDVYTQVEKQKPRYDTIASHFNSEYNLQPQYYARAPGRVNLIGEHIDYSGYGVLPMALEKDVIIASVLLPRMVNLCSNTLPKEYTTKVVSVTINNNPSSAFDNLNIDPKAHHWTNYVLCGVKGVLQHIKNLNDTSFKSSDLSGKTLDLYLLLDGDVPSGSGLSSSSAVVCASSLTTSHALGYSKEITKEQFGSLTAKSEQFVGVQSGGMDQAISFLGQRNQAMYIQFEPTLSASPVSLPEDVSFVVSHTMVSSLKSQTAAKNYNRRVVECRLACVLLHKALTQEPLLEGPRTLKWLQEKLNSTFEDMIAACEKHLSKEPYSMQQIAESIGLKDSDELQSRFFPSVDLHDKSNLKLQDRSIHVFSESYRVIQVEELCNKNKGDNKSEKIGQLMNESHYSGRDLYEASCPELEQLTTLCRSTKGCLGSRFTGAGWGGCAVSCVKKENLNEFLDTVWEQYYAKEHGGSKRENVLFASQPSAGAAIIE</sequence>
<comment type="similarity">
    <text evidence="1">Belongs to the GHMP kinase family. GalK subfamily.</text>
</comment>
<dbReference type="GO" id="GO:0004335">
    <property type="term" value="F:galactokinase activity"/>
    <property type="evidence" value="ECO:0007669"/>
    <property type="project" value="InterPro"/>
</dbReference>
<dbReference type="Gene3D" id="3.30.70.3170">
    <property type="match status" value="1"/>
</dbReference>
<dbReference type="PROSITE" id="PS00106">
    <property type="entry name" value="GALACTOKINASE"/>
    <property type="match status" value="1"/>
</dbReference>
<dbReference type="PRINTS" id="PR00959">
    <property type="entry name" value="MEVGALKINASE"/>
</dbReference>
<dbReference type="PANTHER" id="PTHR10457">
    <property type="entry name" value="MEVALONATE KINASE/GALACTOKINASE"/>
    <property type="match status" value="1"/>
</dbReference>
<evidence type="ECO:0000259" key="8">
    <source>
        <dbReference type="Pfam" id="PF10509"/>
    </source>
</evidence>
<dbReference type="GO" id="GO:0005524">
    <property type="term" value="F:ATP binding"/>
    <property type="evidence" value="ECO:0007669"/>
    <property type="project" value="UniProtKB-KW"/>
</dbReference>
<dbReference type="InterPro" id="IPR006204">
    <property type="entry name" value="GHMP_kinase_N_dom"/>
</dbReference>
<dbReference type="InterPro" id="IPR019741">
    <property type="entry name" value="Galactokinase_CS"/>
</dbReference>
<dbReference type="GO" id="GO:0005829">
    <property type="term" value="C:cytosol"/>
    <property type="evidence" value="ECO:0007669"/>
    <property type="project" value="TreeGrafter"/>
</dbReference>
<dbReference type="Pfam" id="PF08544">
    <property type="entry name" value="GHMP_kinases_C"/>
    <property type="match status" value="1"/>
</dbReference>
<evidence type="ECO:0000313" key="10">
    <source>
        <dbReference type="Proteomes" id="UP001431209"/>
    </source>
</evidence>
<evidence type="ECO:0000259" key="6">
    <source>
        <dbReference type="Pfam" id="PF00288"/>
    </source>
</evidence>